<dbReference type="AlphaFoldDB" id="A0A377R314"/>
<organism evidence="8 9">
    <name type="scientific">Kingella potus</name>
    <dbReference type="NCBI Taxonomy" id="265175"/>
    <lineage>
        <taxon>Bacteria</taxon>
        <taxon>Pseudomonadati</taxon>
        <taxon>Pseudomonadota</taxon>
        <taxon>Betaproteobacteria</taxon>
        <taxon>Neisseriales</taxon>
        <taxon>Neisseriaceae</taxon>
        <taxon>Kingella</taxon>
    </lineage>
</organism>
<keyword evidence="4 7" id="KW-0812">Transmembrane</keyword>
<feature type="transmembrane region" description="Helical" evidence="7">
    <location>
        <begin position="182"/>
        <end position="201"/>
    </location>
</feature>
<comment type="caution">
    <text evidence="7">Lacks conserved residue(s) required for the propagation of feature annotation.</text>
</comment>
<dbReference type="PANTHER" id="PTHR30213:SF0">
    <property type="entry name" value="UPF0761 MEMBRANE PROTEIN YIHY"/>
    <property type="match status" value="1"/>
</dbReference>
<dbReference type="InterPro" id="IPR017039">
    <property type="entry name" value="Virul_fac_BrkB"/>
</dbReference>
<dbReference type="EMBL" id="UGJJ01000002">
    <property type="protein sequence ID" value="STR02604.1"/>
    <property type="molecule type" value="Genomic_DNA"/>
</dbReference>
<dbReference type="RefSeq" id="WP_172461255.1">
    <property type="nucleotide sequence ID" value="NZ_UGJJ01000002.1"/>
</dbReference>
<evidence type="ECO:0000256" key="5">
    <source>
        <dbReference type="ARBA" id="ARBA00022989"/>
    </source>
</evidence>
<evidence type="ECO:0000313" key="8">
    <source>
        <dbReference type="EMBL" id="STR02604.1"/>
    </source>
</evidence>
<feature type="transmembrane region" description="Helical" evidence="7">
    <location>
        <begin position="99"/>
        <end position="121"/>
    </location>
</feature>
<protein>
    <recommendedName>
        <fullName evidence="7">UPF0761 membrane protein NCTC13336_01481</fullName>
    </recommendedName>
</protein>
<keyword evidence="5 7" id="KW-1133">Transmembrane helix</keyword>
<dbReference type="PANTHER" id="PTHR30213">
    <property type="entry name" value="INNER MEMBRANE PROTEIN YHJD"/>
    <property type="match status" value="1"/>
</dbReference>
<keyword evidence="9" id="KW-1185">Reference proteome</keyword>
<gene>
    <name evidence="8" type="primary">yihY</name>
    <name evidence="8" type="ORF">NCTC13336_01481</name>
</gene>
<proteinExistence type="inferred from homology"/>
<evidence type="ECO:0000256" key="2">
    <source>
        <dbReference type="ARBA" id="ARBA00022475"/>
    </source>
</evidence>
<dbReference type="InterPro" id="IPR023679">
    <property type="entry name" value="UPF0761_bac"/>
</dbReference>
<keyword evidence="2 7" id="KW-1003">Cell membrane</keyword>
<evidence type="ECO:0000256" key="7">
    <source>
        <dbReference type="HAMAP-Rule" id="MF_00672"/>
    </source>
</evidence>
<dbReference type="NCBIfam" id="TIGR00765">
    <property type="entry name" value="yihY_not_rbn"/>
    <property type="match status" value="1"/>
</dbReference>
<sequence>MNLRLRRIPQAVRRSRTFGFAAFLCRRFDELNVPQVAASLTFTTLLALVPVLTVALYILSAFPMYGRLSAAVLQFIDSNLVPQGAGAVRGYLATFQNNAANLTAIGIAFLGLTSLLLIRTIDLTFNRIWQVQNLRPLRMQLLLYWMMLTFAPLAVGCGLATWEILIKDKLLAASDPFSDGLRILAATAGGSVALFFLYRYIPNRYVPARHALAGAAATALLLELLRRGFAWYIGTFNSYTLIYGAFAAIPVFLLWIHLVWMLLLSGAVFTSSLSYWHGDAFRTAFGARTRFDDVLKILLLLHRARSANRSLHIQDFRRRISLGYDELGGLLDALVRHGYICCGKRGWTLQTDAAHIRLDELFALFVYRPAPEGTDTVADAVSERVRPVLARMDDTLESFAAALPEHGREAV</sequence>
<accession>A0A377R314</accession>
<dbReference type="GO" id="GO:0005886">
    <property type="term" value="C:plasma membrane"/>
    <property type="evidence" value="ECO:0007669"/>
    <property type="project" value="UniProtKB-SubCell"/>
</dbReference>
<comment type="similarity">
    <text evidence="7">Belongs to the UPF0761 family.</text>
</comment>
<name>A0A377R314_9NEIS</name>
<evidence type="ECO:0000256" key="6">
    <source>
        <dbReference type="ARBA" id="ARBA00023136"/>
    </source>
</evidence>
<feature type="transmembrane region" description="Helical" evidence="7">
    <location>
        <begin position="36"/>
        <end position="59"/>
    </location>
</feature>
<keyword evidence="3" id="KW-0997">Cell inner membrane</keyword>
<evidence type="ECO:0000256" key="3">
    <source>
        <dbReference type="ARBA" id="ARBA00022519"/>
    </source>
</evidence>
<dbReference type="HAMAP" id="MF_00672">
    <property type="entry name" value="UPF0761"/>
    <property type="match status" value="1"/>
</dbReference>
<reference evidence="8 9" key="1">
    <citation type="submission" date="2018-06" db="EMBL/GenBank/DDBJ databases">
        <authorList>
            <consortium name="Pathogen Informatics"/>
            <person name="Doyle S."/>
        </authorList>
    </citation>
    <scope>NUCLEOTIDE SEQUENCE [LARGE SCALE GENOMIC DNA]</scope>
    <source>
        <strain evidence="8 9">NCTC13336</strain>
    </source>
</reference>
<dbReference type="Pfam" id="PF03631">
    <property type="entry name" value="Virul_fac_BrkB"/>
    <property type="match status" value="1"/>
</dbReference>
<keyword evidence="6 7" id="KW-0472">Membrane</keyword>
<feature type="transmembrane region" description="Helical" evidence="7">
    <location>
        <begin position="142"/>
        <end position="162"/>
    </location>
</feature>
<evidence type="ECO:0000256" key="1">
    <source>
        <dbReference type="ARBA" id="ARBA00004651"/>
    </source>
</evidence>
<dbReference type="Proteomes" id="UP000254293">
    <property type="component" value="Unassembled WGS sequence"/>
</dbReference>
<evidence type="ECO:0000313" key="9">
    <source>
        <dbReference type="Proteomes" id="UP000254293"/>
    </source>
</evidence>
<evidence type="ECO:0000256" key="4">
    <source>
        <dbReference type="ARBA" id="ARBA00022692"/>
    </source>
</evidence>
<comment type="subcellular location">
    <subcellularLocation>
        <location evidence="1 7">Cell membrane</location>
        <topology evidence="1 7">Multi-pass membrane protein</topology>
    </subcellularLocation>
</comment>